<reference evidence="1 2" key="1">
    <citation type="journal article" date="2017" name="Genome Biol. Evol.">
        <title>Phytophthora megakarya and P. palmivora, closely related causal agents of cacao black pod rot, underwent increases in genome sizes and gene numbers by different mechanisms.</title>
        <authorList>
            <person name="Ali S.S."/>
            <person name="Shao J."/>
            <person name="Lary D.J."/>
            <person name="Kronmiller B."/>
            <person name="Shen D."/>
            <person name="Strem M.D."/>
            <person name="Amoako-Attah I."/>
            <person name="Akrofi A.Y."/>
            <person name="Begoude B.A."/>
            <person name="Ten Hoopen G.M."/>
            <person name="Coulibaly K."/>
            <person name="Kebe B.I."/>
            <person name="Melnick R.L."/>
            <person name="Guiltinan M.J."/>
            <person name="Tyler B.M."/>
            <person name="Meinhardt L.W."/>
            <person name="Bailey B.A."/>
        </authorList>
    </citation>
    <scope>NUCLEOTIDE SEQUENCE [LARGE SCALE GENOMIC DNA]</scope>
    <source>
        <strain evidence="2">sbr112.9</strain>
    </source>
</reference>
<dbReference type="OrthoDB" id="129212at2759"/>
<dbReference type="AlphaFoldDB" id="A0A2P4X515"/>
<evidence type="ECO:0000313" key="2">
    <source>
        <dbReference type="Proteomes" id="UP000237271"/>
    </source>
</evidence>
<accession>A0A2P4X515</accession>
<proteinExistence type="predicted"/>
<organism evidence="1 2">
    <name type="scientific">Phytophthora palmivora</name>
    <dbReference type="NCBI Taxonomy" id="4796"/>
    <lineage>
        <taxon>Eukaryota</taxon>
        <taxon>Sar</taxon>
        <taxon>Stramenopiles</taxon>
        <taxon>Oomycota</taxon>
        <taxon>Peronosporomycetes</taxon>
        <taxon>Peronosporales</taxon>
        <taxon>Peronosporaceae</taxon>
        <taxon>Phytophthora</taxon>
    </lineage>
</organism>
<comment type="caution">
    <text evidence="1">The sequence shown here is derived from an EMBL/GenBank/DDBJ whole genome shotgun (WGS) entry which is preliminary data.</text>
</comment>
<dbReference type="EMBL" id="NCKW01016844">
    <property type="protein sequence ID" value="POM60641.1"/>
    <property type="molecule type" value="Genomic_DNA"/>
</dbReference>
<dbReference type="Proteomes" id="UP000237271">
    <property type="component" value="Unassembled WGS sequence"/>
</dbReference>
<protein>
    <submittedName>
        <fullName evidence="1">Uncharacterized protein</fullName>
    </submittedName>
</protein>
<keyword evidence="2" id="KW-1185">Reference proteome</keyword>
<gene>
    <name evidence="1" type="ORF">PHPALM_30483</name>
</gene>
<name>A0A2P4X515_9STRA</name>
<evidence type="ECO:0000313" key="1">
    <source>
        <dbReference type="EMBL" id="POM60641.1"/>
    </source>
</evidence>
<sequence>MDEAFVESLQIGEHGLDKRAVKQHEDALRSMEWASVSSAFENSVPACPGLYLEEELPVTELRDVCHSPILSFSCFMLKSLWVTINAETNQYSCQQVRRRTNVTQAERRETAKQIRRQVPHSKSCMLLGFKSHICCVHKNDALLLVEDGQLMRRNLCQGILWDLHFV</sequence>